<comment type="caution">
    <text evidence="2">The sequence shown here is derived from an EMBL/GenBank/DDBJ whole genome shotgun (WGS) entry which is preliminary data.</text>
</comment>
<keyword evidence="3" id="KW-1185">Reference proteome</keyword>
<evidence type="ECO:0000256" key="1">
    <source>
        <dbReference type="SAM" id="Phobius"/>
    </source>
</evidence>
<name>A0ABV8L3U5_9NOCA</name>
<keyword evidence="1" id="KW-0472">Membrane</keyword>
<protein>
    <submittedName>
        <fullName evidence="2">Uncharacterized protein</fullName>
    </submittedName>
</protein>
<reference evidence="3" key="1">
    <citation type="journal article" date="2019" name="Int. J. Syst. Evol. Microbiol.">
        <title>The Global Catalogue of Microorganisms (GCM) 10K type strain sequencing project: providing services to taxonomists for standard genome sequencing and annotation.</title>
        <authorList>
            <consortium name="The Broad Institute Genomics Platform"/>
            <consortium name="The Broad Institute Genome Sequencing Center for Infectious Disease"/>
            <person name="Wu L."/>
            <person name="Ma J."/>
        </authorList>
    </citation>
    <scope>NUCLEOTIDE SEQUENCE [LARGE SCALE GENOMIC DNA]</scope>
    <source>
        <strain evidence="3">CGMCC 4.7204</strain>
    </source>
</reference>
<evidence type="ECO:0000313" key="2">
    <source>
        <dbReference type="EMBL" id="MFC4124947.1"/>
    </source>
</evidence>
<dbReference type="Proteomes" id="UP001595767">
    <property type="component" value="Unassembled WGS sequence"/>
</dbReference>
<gene>
    <name evidence="2" type="ORF">ACFOW8_08415</name>
</gene>
<sequence length="76" mass="7822">MIARLLELAAREPVAVRLTPVLLAVVAYLVARGTIDDQLAELLVAVVVAVLGGGAIAGARARVTPASAGRHARIEE</sequence>
<proteinExistence type="predicted"/>
<keyword evidence="1" id="KW-0812">Transmembrane</keyword>
<dbReference type="EMBL" id="JBHSBA010000003">
    <property type="protein sequence ID" value="MFC4124947.1"/>
    <property type="molecule type" value="Genomic_DNA"/>
</dbReference>
<accession>A0ABV8L3U5</accession>
<keyword evidence="1" id="KW-1133">Transmembrane helix</keyword>
<evidence type="ECO:0000313" key="3">
    <source>
        <dbReference type="Proteomes" id="UP001595767"/>
    </source>
</evidence>
<organism evidence="2 3">
    <name type="scientific">Nocardia rhizosphaerae</name>
    <dbReference type="NCBI Taxonomy" id="1691571"/>
    <lineage>
        <taxon>Bacteria</taxon>
        <taxon>Bacillati</taxon>
        <taxon>Actinomycetota</taxon>
        <taxon>Actinomycetes</taxon>
        <taxon>Mycobacteriales</taxon>
        <taxon>Nocardiaceae</taxon>
        <taxon>Nocardia</taxon>
    </lineage>
</organism>
<feature type="transmembrane region" description="Helical" evidence="1">
    <location>
        <begin position="43"/>
        <end position="63"/>
    </location>
</feature>
<feature type="transmembrane region" description="Helical" evidence="1">
    <location>
        <begin position="14"/>
        <end position="31"/>
    </location>
</feature>
<dbReference type="RefSeq" id="WP_378547873.1">
    <property type="nucleotide sequence ID" value="NZ_JBHSBA010000003.1"/>
</dbReference>